<evidence type="ECO:0000313" key="8">
    <source>
        <dbReference type="Proteomes" id="UP000050269"/>
    </source>
</evidence>
<evidence type="ECO:0000256" key="1">
    <source>
        <dbReference type="SAM" id="Phobius"/>
    </source>
</evidence>
<comment type="caution">
    <text evidence="4">The sequence shown here is derived from an EMBL/GenBank/DDBJ whole genome shotgun (WGS) entry which is preliminary data.</text>
</comment>
<evidence type="ECO:0000313" key="7">
    <source>
        <dbReference type="Proteomes" id="UP000037778"/>
    </source>
</evidence>
<dbReference type="Pfam" id="PF11151">
    <property type="entry name" value="DUF2929"/>
    <property type="match status" value="1"/>
</dbReference>
<dbReference type="EMBL" id="JXCZ01000019">
    <property type="protein sequence ID" value="KOY79105.1"/>
    <property type="molecule type" value="Genomic_DNA"/>
</dbReference>
<dbReference type="AlphaFoldDB" id="A0A0N0UVM1"/>
<dbReference type="PATRIC" id="fig|148814.10.peg.801"/>
<reference evidence="6 7" key="1">
    <citation type="journal article" date="2015" name="Genome Biol. Evol.">
        <title>Functionally Structured Genomes in Lactobacillus kunkeei Colonizing the Honey Crop and Food Products of Honeybees and Stingless Bees.</title>
        <authorList>
            <person name="Tamarit D."/>
            <person name="Ellegaard K.M."/>
            <person name="Wikander J."/>
            <person name="Olofsson T."/>
            <person name="Vasquez A."/>
            <person name="Andersson S.G."/>
        </authorList>
    </citation>
    <scope>NUCLEOTIDE SEQUENCE [LARGE SCALE GENOMIC DNA]</scope>
    <source>
        <strain evidence="3 7">LAko</strain>
        <strain evidence="4 6">LAla</strain>
        <strain evidence="5 8">LMbo</strain>
    </source>
</reference>
<keyword evidence="1" id="KW-1133">Transmembrane helix</keyword>
<dbReference type="RefSeq" id="WP_225349239.1">
    <property type="nucleotide sequence ID" value="NZ_BAABVX010000053.1"/>
</dbReference>
<dbReference type="InterPro" id="IPR021324">
    <property type="entry name" value="DUF2929"/>
</dbReference>
<proteinExistence type="predicted"/>
<evidence type="ECO:0000313" key="2">
    <source>
        <dbReference type="EMBL" id="GAT89960.1"/>
    </source>
</evidence>
<protein>
    <recommendedName>
        <fullName evidence="10">DUF2929 domain-containing protein</fullName>
    </recommendedName>
</protein>
<evidence type="ECO:0000313" key="6">
    <source>
        <dbReference type="Proteomes" id="UP000037749"/>
    </source>
</evidence>
<reference evidence="2 9" key="2">
    <citation type="journal article" date="2016" name="Syst. Appl. Microbiol.">
        <title>Genomic characterization of a fructophilic bee symbiont Lactobacillus kunkeei reveals its niche-specific adaptation.</title>
        <authorList>
            <person name="Maeno S."/>
            <person name="Tanizawa Y."/>
            <person name="Kanesaki Y."/>
            <person name="Kubota E."/>
            <person name="Kumar H."/>
            <person name="Dicks L."/>
            <person name="Salminen S."/>
            <person name="Nakagawa J."/>
            <person name="Arita M."/>
            <person name="Endo A."/>
        </authorList>
    </citation>
    <scope>NUCLEOTIDE SEQUENCE [LARGE SCALE GENOMIC DNA]</scope>
    <source>
        <strain evidence="2 9">FF30-6</strain>
    </source>
</reference>
<accession>A0A0N0UVM1</accession>
<evidence type="ECO:0000313" key="9">
    <source>
        <dbReference type="Proteomes" id="UP000186588"/>
    </source>
</evidence>
<sequence>MMKFIISNLLVIFWAVIFGEIIGYIASQLTGLTYNLTEIGVVSAVVVLIAVNALTLISKHSVK</sequence>
<dbReference type="Proteomes" id="UP000037749">
    <property type="component" value="Unassembled WGS sequence"/>
</dbReference>
<name>A0A0N0UVM1_9LACO</name>
<dbReference type="Proteomes" id="UP000050269">
    <property type="component" value="Unassembled WGS sequence"/>
</dbReference>
<keyword evidence="7" id="KW-1185">Reference proteome</keyword>
<dbReference type="EMBL" id="BDDX01000001">
    <property type="protein sequence ID" value="GAT89960.1"/>
    <property type="molecule type" value="Genomic_DNA"/>
</dbReference>
<gene>
    <name evidence="2" type="ORF">FF306_00051</name>
    <name evidence="3" type="ORF">RZ71_07340</name>
    <name evidence="4" type="ORF">RZ72_12630</name>
    <name evidence="5" type="ORF">RZ78_12520</name>
</gene>
<dbReference type="GeneID" id="66348937"/>
<organism evidence="4 6">
    <name type="scientific">Apilactobacillus kunkeei</name>
    <dbReference type="NCBI Taxonomy" id="148814"/>
    <lineage>
        <taxon>Bacteria</taxon>
        <taxon>Bacillati</taxon>
        <taxon>Bacillota</taxon>
        <taxon>Bacilli</taxon>
        <taxon>Lactobacillales</taxon>
        <taxon>Lactobacillaceae</taxon>
        <taxon>Apilactobacillus</taxon>
    </lineage>
</organism>
<dbReference type="Proteomes" id="UP000037778">
    <property type="component" value="Unassembled WGS sequence"/>
</dbReference>
<evidence type="ECO:0000313" key="3">
    <source>
        <dbReference type="EMBL" id="KOY76284.1"/>
    </source>
</evidence>
<evidence type="ECO:0000313" key="5">
    <source>
        <dbReference type="EMBL" id="KPN82140.1"/>
    </source>
</evidence>
<dbReference type="Proteomes" id="UP000186588">
    <property type="component" value="Unassembled WGS sequence"/>
</dbReference>
<keyword evidence="1" id="KW-0812">Transmembrane</keyword>
<dbReference type="EMBL" id="JXCY01000006">
    <property type="protein sequence ID" value="KOY76284.1"/>
    <property type="molecule type" value="Genomic_DNA"/>
</dbReference>
<keyword evidence="1" id="KW-0472">Membrane</keyword>
<feature type="transmembrane region" description="Helical" evidence="1">
    <location>
        <begin position="7"/>
        <end position="27"/>
    </location>
</feature>
<dbReference type="EMBL" id="JXDF01000017">
    <property type="protein sequence ID" value="KPN82140.1"/>
    <property type="molecule type" value="Genomic_DNA"/>
</dbReference>
<feature type="transmembrane region" description="Helical" evidence="1">
    <location>
        <begin position="39"/>
        <end position="57"/>
    </location>
</feature>
<evidence type="ECO:0008006" key="10">
    <source>
        <dbReference type="Google" id="ProtNLM"/>
    </source>
</evidence>
<evidence type="ECO:0000313" key="4">
    <source>
        <dbReference type="EMBL" id="KOY79105.1"/>
    </source>
</evidence>